<reference evidence="1 2" key="1">
    <citation type="journal article" date="2018" name="Nat. Genet.">
        <title>The Rosa genome provides new insights in the design of modern roses.</title>
        <authorList>
            <person name="Bendahmane M."/>
        </authorList>
    </citation>
    <scope>NUCLEOTIDE SEQUENCE [LARGE SCALE GENOMIC DNA]</scope>
    <source>
        <strain evidence="2">cv. Old Blush</strain>
    </source>
</reference>
<evidence type="ECO:0000313" key="1">
    <source>
        <dbReference type="EMBL" id="PRQ22149.1"/>
    </source>
</evidence>
<dbReference type="OMA" id="DSKAICP"/>
<evidence type="ECO:0000313" key="2">
    <source>
        <dbReference type="Proteomes" id="UP000238479"/>
    </source>
</evidence>
<organism evidence="1 2">
    <name type="scientific">Rosa chinensis</name>
    <name type="common">China rose</name>
    <dbReference type="NCBI Taxonomy" id="74649"/>
    <lineage>
        <taxon>Eukaryota</taxon>
        <taxon>Viridiplantae</taxon>
        <taxon>Streptophyta</taxon>
        <taxon>Embryophyta</taxon>
        <taxon>Tracheophyta</taxon>
        <taxon>Spermatophyta</taxon>
        <taxon>Magnoliopsida</taxon>
        <taxon>eudicotyledons</taxon>
        <taxon>Gunneridae</taxon>
        <taxon>Pentapetalae</taxon>
        <taxon>rosids</taxon>
        <taxon>fabids</taxon>
        <taxon>Rosales</taxon>
        <taxon>Rosaceae</taxon>
        <taxon>Rosoideae</taxon>
        <taxon>Rosoideae incertae sedis</taxon>
        <taxon>Rosa</taxon>
    </lineage>
</organism>
<gene>
    <name evidence="1" type="ORF">RchiOBHm_Chr6g0247081</name>
</gene>
<dbReference type="EMBL" id="PDCK01000044">
    <property type="protein sequence ID" value="PRQ22149.1"/>
    <property type="molecule type" value="Genomic_DNA"/>
</dbReference>
<keyword evidence="2" id="KW-1185">Reference proteome</keyword>
<dbReference type="Proteomes" id="UP000238479">
    <property type="component" value="Chromosome 6"/>
</dbReference>
<dbReference type="PANTHER" id="PTHR33103">
    <property type="entry name" value="OS01G0153900 PROTEIN"/>
    <property type="match status" value="1"/>
</dbReference>
<evidence type="ECO:0008006" key="3">
    <source>
        <dbReference type="Google" id="ProtNLM"/>
    </source>
</evidence>
<sequence>MSQKTPPPKFSLKLLIDKEYHKVVFAEAGKEFVDFLFTLLSLPLSNAARVCKVGSLSNIYGSIDALGDKYMLPNVNKNTMLRSKEHAAVFNKLQLVLRNEPDLKPIMPSNVKKFYMCENFKLKQHGSWVTDDSKAICPMCSTTMSTGVGYVAPPGEPSLMTRDEGYVRGVASYMIMDDLRVKPLSFFSNLNLLKKCINGSSGFNNLEEKVVHVEMDQVEKWLKALMESNSVLSDLFLGKKPIA</sequence>
<dbReference type="PANTHER" id="PTHR33103:SF19">
    <property type="entry name" value="OS09G0544700 PROTEIN"/>
    <property type="match status" value="1"/>
</dbReference>
<proteinExistence type="predicted"/>
<accession>A0A2P6PJQ9</accession>
<comment type="caution">
    <text evidence="1">The sequence shown here is derived from an EMBL/GenBank/DDBJ whole genome shotgun (WGS) entry which is preliminary data.</text>
</comment>
<dbReference type="Gramene" id="PRQ22149">
    <property type="protein sequence ID" value="PRQ22149"/>
    <property type="gene ID" value="RchiOBHm_Chr6g0247081"/>
</dbReference>
<dbReference type="InterPro" id="IPR007750">
    <property type="entry name" value="DUF674"/>
</dbReference>
<name>A0A2P6PJQ9_ROSCH</name>
<dbReference type="AlphaFoldDB" id="A0A2P6PJQ9"/>
<dbReference type="OrthoDB" id="2014278at2759"/>
<dbReference type="STRING" id="74649.A0A2P6PJQ9"/>
<dbReference type="Pfam" id="PF05056">
    <property type="entry name" value="DUF674"/>
    <property type="match status" value="1"/>
</dbReference>
<protein>
    <recommendedName>
        <fullName evidence="3">DUF674 family protein</fullName>
    </recommendedName>
</protein>